<dbReference type="EC" id="1.1.1.31" evidence="6"/>
<evidence type="ECO:0000256" key="6">
    <source>
        <dbReference type="RuleBase" id="RU910714"/>
    </source>
</evidence>
<evidence type="ECO:0000256" key="2">
    <source>
        <dbReference type="ARBA" id="ARBA00022456"/>
    </source>
</evidence>
<dbReference type="Gene3D" id="1.10.1040.10">
    <property type="entry name" value="N-(1-d-carboxylethyl)-l-norvaline Dehydrogenase, domain 2"/>
    <property type="match status" value="1"/>
</dbReference>
<protein>
    <recommendedName>
        <fullName evidence="6">3-hydroxyisobutyrate dehydrogenase</fullName>
        <shortName evidence="6">HIBADH</shortName>
        <ecNumber evidence="6">1.1.1.31</ecNumber>
    </recommendedName>
</protein>
<dbReference type="InterPro" id="IPR036291">
    <property type="entry name" value="NAD(P)-bd_dom_sf"/>
</dbReference>
<accession>A0A5N6MTL5</accession>
<evidence type="ECO:0000256" key="5">
    <source>
        <dbReference type="PIRSR" id="PIRSR000103-1"/>
    </source>
</evidence>
<evidence type="ECO:0000313" key="10">
    <source>
        <dbReference type="Proteomes" id="UP000326852"/>
    </source>
</evidence>
<evidence type="ECO:0000259" key="8">
    <source>
        <dbReference type="Pfam" id="PF14833"/>
    </source>
</evidence>
<comment type="catalytic activity">
    <reaction evidence="6">
        <text>3-hydroxy-2-methylpropanoate + NAD(+) = 2-methyl-3-oxopropanoate + NADH + H(+)</text>
        <dbReference type="Rhea" id="RHEA:17681"/>
        <dbReference type="ChEBI" id="CHEBI:11805"/>
        <dbReference type="ChEBI" id="CHEBI:15378"/>
        <dbReference type="ChEBI" id="CHEBI:57540"/>
        <dbReference type="ChEBI" id="CHEBI:57700"/>
        <dbReference type="ChEBI" id="CHEBI:57945"/>
        <dbReference type="EC" id="1.1.1.31"/>
    </reaction>
</comment>
<evidence type="ECO:0000256" key="3">
    <source>
        <dbReference type="ARBA" id="ARBA00023002"/>
    </source>
</evidence>
<comment type="similarity">
    <text evidence="1 6">Belongs to the HIBADH-related family.</text>
</comment>
<dbReference type="GO" id="GO:0051287">
    <property type="term" value="F:NAD binding"/>
    <property type="evidence" value="ECO:0007669"/>
    <property type="project" value="InterPro"/>
</dbReference>
<dbReference type="Pfam" id="PF14833">
    <property type="entry name" value="NAD_binding_11"/>
    <property type="match status" value="1"/>
</dbReference>
<reference evidence="9 10" key="1">
    <citation type="submission" date="2019-08" db="EMBL/GenBank/DDBJ databases">
        <title>Arthrobacter sp. nov., isolated from plateau pika and Tibetan wild ass.</title>
        <authorList>
            <person name="Ge Y."/>
        </authorList>
    </citation>
    <scope>NUCLEOTIDE SEQUENCE [LARGE SCALE GENOMIC DNA]</scope>
    <source>
        <strain evidence="9 10">785</strain>
    </source>
</reference>
<proteinExistence type="inferred from homology"/>
<dbReference type="SUPFAM" id="SSF48179">
    <property type="entry name" value="6-phosphogluconate dehydrogenase C-terminal domain-like"/>
    <property type="match status" value="1"/>
</dbReference>
<dbReference type="Pfam" id="PF03446">
    <property type="entry name" value="NAD_binding_2"/>
    <property type="match status" value="1"/>
</dbReference>
<dbReference type="NCBIfam" id="TIGR01692">
    <property type="entry name" value="HIBADH"/>
    <property type="match status" value="1"/>
</dbReference>
<dbReference type="InterPro" id="IPR008927">
    <property type="entry name" value="6-PGluconate_DH-like_C_sf"/>
</dbReference>
<comment type="pathway">
    <text evidence="6">Amino-acid degradation; L-valine degradation.</text>
</comment>
<keyword evidence="3 6" id="KW-0560">Oxidoreductase</keyword>
<dbReference type="AlphaFoldDB" id="A0A5N6MTL5"/>
<dbReference type="InterPro" id="IPR002204">
    <property type="entry name" value="3-OH-isobutyrate_DH-rel_CS"/>
</dbReference>
<evidence type="ECO:0000313" key="9">
    <source>
        <dbReference type="EMBL" id="KAD4060565.1"/>
    </source>
</evidence>
<dbReference type="InterPro" id="IPR013328">
    <property type="entry name" value="6PGD_dom2"/>
</dbReference>
<dbReference type="InterPro" id="IPR015815">
    <property type="entry name" value="HIBADH-related"/>
</dbReference>
<dbReference type="PANTHER" id="PTHR22981:SF7">
    <property type="entry name" value="3-HYDROXYISOBUTYRATE DEHYDROGENASE, MITOCHONDRIAL"/>
    <property type="match status" value="1"/>
</dbReference>
<dbReference type="EMBL" id="VTFX01000001">
    <property type="protein sequence ID" value="KAD4060565.1"/>
    <property type="molecule type" value="Genomic_DNA"/>
</dbReference>
<feature type="domain" description="3-hydroxyisobutyrate dehydrogenase-like NAD-binding" evidence="8">
    <location>
        <begin position="183"/>
        <end position="307"/>
    </location>
</feature>
<keyword evidence="2 6" id="KW-0101">Branched-chain amino acid catabolism</keyword>
<sequence length="316" mass="31433">MSEPATPLPGRPAAPTAPIAFLGLGHMGGPMAVNLVRAGYSVTGFDVVPGALEAAAAHGITTVSSAADAVAGAGVVLTMLPSGKHLLDAYRGTGGGPGLLAAAAPNTLFLDCSTINVEEAREAAGLAVAAGHRAVDAPVSGGVVGAEAGTLTFMVGAPPEDFTAVQPMLEVMGRRVVHCGDHGAGQAAKICNNMILGISMIAVSEAFVLGEKLGLTHEALFDVASAASGQCWALTTNCPVPGPVPASPANRNYEPGFAGALMAKDLKLALNALESTGVAAQLGPLASAIYDDFAADGGAGRDFSGIITDIRDKSAR</sequence>
<dbReference type="UniPathway" id="UPA00362"/>
<keyword evidence="4 6" id="KW-0520">NAD</keyword>
<dbReference type="FunFam" id="1.10.1040.10:FF:000006">
    <property type="entry name" value="3-hydroxyisobutyrate dehydrogenase"/>
    <property type="match status" value="1"/>
</dbReference>
<dbReference type="SUPFAM" id="SSF51735">
    <property type="entry name" value="NAD(P)-binding Rossmann-fold domains"/>
    <property type="match status" value="1"/>
</dbReference>
<dbReference type="InterPro" id="IPR029154">
    <property type="entry name" value="HIBADH-like_NADP-bd"/>
</dbReference>
<dbReference type="InterPro" id="IPR006115">
    <property type="entry name" value="6PGDH_NADP-bd"/>
</dbReference>
<dbReference type="Gene3D" id="3.40.50.720">
    <property type="entry name" value="NAD(P)-binding Rossmann-like Domain"/>
    <property type="match status" value="1"/>
</dbReference>
<dbReference type="PANTHER" id="PTHR22981">
    <property type="entry name" value="3-HYDROXYISOBUTYRATE DEHYDROGENASE-RELATED"/>
    <property type="match status" value="1"/>
</dbReference>
<evidence type="ECO:0000256" key="4">
    <source>
        <dbReference type="ARBA" id="ARBA00023027"/>
    </source>
</evidence>
<evidence type="ECO:0000259" key="7">
    <source>
        <dbReference type="Pfam" id="PF03446"/>
    </source>
</evidence>
<gene>
    <name evidence="9" type="primary">mmsB</name>
    <name evidence="9" type="ORF">GD627_05940</name>
</gene>
<dbReference type="PIRSF" id="PIRSF000103">
    <property type="entry name" value="HIBADH"/>
    <property type="match status" value="1"/>
</dbReference>
<dbReference type="GO" id="GO:0008442">
    <property type="term" value="F:3-hydroxyisobutyrate dehydrogenase activity"/>
    <property type="evidence" value="ECO:0007669"/>
    <property type="project" value="UniProtKB-EC"/>
</dbReference>
<organism evidence="9 10">
    <name type="scientific">Arthrobacter yangruifuii</name>
    <dbReference type="NCBI Taxonomy" id="2606616"/>
    <lineage>
        <taxon>Bacteria</taxon>
        <taxon>Bacillati</taxon>
        <taxon>Actinomycetota</taxon>
        <taxon>Actinomycetes</taxon>
        <taxon>Micrococcales</taxon>
        <taxon>Micrococcaceae</taxon>
        <taxon>Arthrobacter</taxon>
    </lineage>
</organism>
<comment type="caution">
    <text evidence="9">The sequence shown here is derived from an EMBL/GenBank/DDBJ whole genome shotgun (WGS) entry which is preliminary data.</text>
</comment>
<dbReference type="GO" id="GO:0006574">
    <property type="term" value="P:L-valine catabolic process"/>
    <property type="evidence" value="ECO:0007669"/>
    <property type="project" value="UniProtKB-UniPathway"/>
</dbReference>
<name>A0A5N6MTL5_9MICC</name>
<dbReference type="Proteomes" id="UP000326852">
    <property type="component" value="Unassembled WGS sequence"/>
</dbReference>
<evidence type="ECO:0000256" key="1">
    <source>
        <dbReference type="ARBA" id="ARBA00009080"/>
    </source>
</evidence>
<dbReference type="InterPro" id="IPR011548">
    <property type="entry name" value="HIBADH"/>
</dbReference>
<dbReference type="RefSeq" id="WP_152271675.1">
    <property type="nucleotide sequence ID" value="NZ_VTFX01000001.1"/>
</dbReference>
<dbReference type="GO" id="GO:0050661">
    <property type="term" value="F:NADP binding"/>
    <property type="evidence" value="ECO:0007669"/>
    <property type="project" value="InterPro"/>
</dbReference>
<dbReference type="PROSITE" id="PS00895">
    <property type="entry name" value="3_HYDROXYISOBUT_DH"/>
    <property type="match status" value="1"/>
</dbReference>
<feature type="domain" description="6-phosphogluconate dehydrogenase NADP-binding" evidence="7">
    <location>
        <begin position="19"/>
        <end position="180"/>
    </location>
</feature>
<keyword evidence="10" id="KW-1185">Reference proteome</keyword>
<feature type="active site" evidence="5">
    <location>
        <position position="189"/>
    </location>
</feature>